<name>A0A0D0YTR5_9LACO</name>
<dbReference type="Proteomes" id="UP000032279">
    <property type="component" value="Unassembled WGS sequence"/>
</dbReference>
<comment type="subcellular location">
    <subcellularLocation>
        <location evidence="2">Cytoplasm</location>
    </subcellularLocation>
</comment>
<dbReference type="Gene3D" id="3.40.50.620">
    <property type="entry name" value="HUPs"/>
    <property type="match status" value="1"/>
</dbReference>
<keyword evidence="2" id="KW-0963">Cytoplasm</keyword>
<dbReference type="AlphaFoldDB" id="A0A0D0YTR5"/>
<proteinExistence type="inferred from homology"/>
<dbReference type="PRINTS" id="PR01438">
    <property type="entry name" value="UNVRSLSTRESS"/>
</dbReference>
<dbReference type="GO" id="GO:0005737">
    <property type="term" value="C:cytoplasm"/>
    <property type="evidence" value="ECO:0007669"/>
    <property type="project" value="UniProtKB-SubCell"/>
</dbReference>
<evidence type="ECO:0000259" key="3">
    <source>
        <dbReference type="Pfam" id="PF00582"/>
    </source>
</evidence>
<accession>A0A0D0YTR5</accession>
<comment type="similarity">
    <text evidence="1 2">Belongs to the universal stress protein A family.</text>
</comment>
<dbReference type="CDD" id="cd00293">
    <property type="entry name" value="USP-like"/>
    <property type="match status" value="1"/>
</dbReference>
<dbReference type="PANTHER" id="PTHR46268:SF6">
    <property type="entry name" value="UNIVERSAL STRESS PROTEIN UP12"/>
    <property type="match status" value="1"/>
</dbReference>
<dbReference type="InterPro" id="IPR006015">
    <property type="entry name" value="Universal_stress_UspA"/>
</dbReference>
<evidence type="ECO:0000313" key="5">
    <source>
        <dbReference type="Proteomes" id="UP000032279"/>
    </source>
</evidence>
<dbReference type="InterPro" id="IPR006016">
    <property type="entry name" value="UspA"/>
</dbReference>
<dbReference type="Pfam" id="PF00582">
    <property type="entry name" value="Usp"/>
    <property type="match status" value="1"/>
</dbReference>
<reference evidence="4 5" key="1">
    <citation type="submission" date="2013-08" db="EMBL/GenBank/DDBJ databases">
        <title>Lactobacillus wasatchii sp. WDC04, a late gas producing bacteria isolated from aged chedder cheese.</title>
        <authorList>
            <person name="Oberg C.J."/>
            <person name="Culumber M."/>
            <person name="McMahon D.J."/>
            <person name="Broadbent J.R."/>
            <person name="Oberg T.S."/>
            <person name="Ortaki F."/>
        </authorList>
    </citation>
    <scope>NUCLEOTIDE SEQUENCE [LARGE SCALE GENOMIC DNA]</scope>
    <source>
        <strain evidence="4 5">WDC04</strain>
    </source>
</reference>
<dbReference type="RefSeq" id="WP_044011461.1">
    <property type="nucleotide sequence ID" value="NZ_AWTT01000062.1"/>
</dbReference>
<keyword evidence="5" id="KW-1185">Reference proteome</keyword>
<dbReference type="OrthoDB" id="9789668at2"/>
<organism evidence="4 5">
    <name type="scientific">Paucilactobacillus wasatchensis</name>
    <dbReference type="NCBI Taxonomy" id="1335616"/>
    <lineage>
        <taxon>Bacteria</taxon>
        <taxon>Bacillati</taxon>
        <taxon>Bacillota</taxon>
        <taxon>Bacilli</taxon>
        <taxon>Lactobacillales</taxon>
        <taxon>Lactobacillaceae</taxon>
        <taxon>Paucilactobacillus</taxon>
    </lineage>
</organism>
<dbReference type="PATRIC" id="fig|1335616.4.peg.1780"/>
<evidence type="ECO:0000256" key="1">
    <source>
        <dbReference type="ARBA" id="ARBA00008791"/>
    </source>
</evidence>
<dbReference type="PIRSF" id="PIRSF006276">
    <property type="entry name" value="UspA"/>
    <property type="match status" value="1"/>
</dbReference>
<protein>
    <recommendedName>
        <fullName evidence="2">Universal stress protein</fullName>
    </recommendedName>
</protein>
<dbReference type="STRING" id="1335616.WDC_1770"/>
<sequence>MDKVYENILVPVDGSQEAKLALEKAVAVAKRNNAHIDLLNVLDTRSVTYNYAGMSDGSITYQLVNESKEYLNRLVEHLRSTDGFTNADIHIRLGNPKTVIAYDFPHDHKVDLIMMGASGLSAMQRAVMGSVTSFVNRNAIVDVLVIRTTVQNEQIENNNKKKK</sequence>
<gene>
    <name evidence="4" type="ORF">WDC_1770</name>
</gene>
<dbReference type="SUPFAM" id="SSF52402">
    <property type="entry name" value="Adenine nucleotide alpha hydrolases-like"/>
    <property type="match status" value="1"/>
</dbReference>
<dbReference type="EMBL" id="AWTT01000062">
    <property type="protein sequence ID" value="KIS02654.1"/>
    <property type="molecule type" value="Genomic_DNA"/>
</dbReference>
<comment type="caution">
    <text evidence="4">The sequence shown here is derived from an EMBL/GenBank/DDBJ whole genome shotgun (WGS) entry which is preliminary data.</text>
</comment>
<dbReference type="InterPro" id="IPR014729">
    <property type="entry name" value="Rossmann-like_a/b/a_fold"/>
</dbReference>
<evidence type="ECO:0000256" key="2">
    <source>
        <dbReference type="PIRNR" id="PIRNR006276"/>
    </source>
</evidence>
<feature type="domain" description="UspA" evidence="3">
    <location>
        <begin position="5"/>
        <end position="147"/>
    </location>
</feature>
<evidence type="ECO:0000313" key="4">
    <source>
        <dbReference type="EMBL" id="KIS02654.1"/>
    </source>
</evidence>
<dbReference type="PANTHER" id="PTHR46268">
    <property type="entry name" value="STRESS RESPONSE PROTEIN NHAX"/>
    <property type="match status" value="1"/>
</dbReference>